<evidence type="ECO:0000256" key="6">
    <source>
        <dbReference type="ARBA" id="ARBA00023284"/>
    </source>
</evidence>
<dbReference type="Pfam" id="PF07992">
    <property type="entry name" value="Pyr_redox_2"/>
    <property type="match status" value="1"/>
</dbReference>
<dbReference type="InterPro" id="IPR036873">
    <property type="entry name" value="Rhodanese-like_dom_sf"/>
</dbReference>
<dbReference type="Pfam" id="PF02852">
    <property type="entry name" value="Pyr_redox_dim"/>
    <property type="match status" value="1"/>
</dbReference>
<keyword evidence="4" id="KW-0274">FAD</keyword>
<accession>A0A1M7HRI3</accession>
<name>A0A1M7HRI3_9FIRM</name>
<dbReference type="STRING" id="447595.SAMN05660826_00758"/>
<dbReference type="EMBL" id="FRCR01000003">
    <property type="protein sequence ID" value="SHM31094.1"/>
    <property type="molecule type" value="Genomic_DNA"/>
</dbReference>
<dbReference type="Gene3D" id="3.40.250.10">
    <property type="entry name" value="Rhodanese-like domain"/>
    <property type="match status" value="1"/>
</dbReference>
<dbReference type="SMART" id="SM00450">
    <property type="entry name" value="RHOD"/>
    <property type="match status" value="1"/>
</dbReference>
<dbReference type="OrthoDB" id="9802028at2"/>
<dbReference type="Proteomes" id="UP000184375">
    <property type="component" value="Unassembled WGS sequence"/>
</dbReference>
<evidence type="ECO:0000313" key="8">
    <source>
        <dbReference type="EMBL" id="SHM31094.1"/>
    </source>
</evidence>
<evidence type="ECO:0000256" key="5">
    <source>
        <dbReference type="ARBA" id="ARBA00023002"/>
    </source>
</evidence>
<keyword evidence="6" id="KW-0676">Redox-active center</keyword>
<dbReference type="PRINTS" id="PR00368">
    <property type="entry name" value="FADPNR"/>
</dbReference>
<dbReference type="SUPFAM" id="SSF52821">
    <property type="entry name" value="Rhodanese/Cell cycle control phosphatase"/>
    <property type="match status" value="1"/>
</dbReference>
<dbReference type="GO" id="GO:0016491">
    <property type="term" value="F:oxidoreductase activity"/>
    <property type="evidence" value="ECO:0007669"/>
    <property type="project" value="UniProtKB-KW"/>
</dbReference>
<dbReference type="PANTHER" id="PTHR43429">
    <property type="entry name" value="PYRIDINE NUCLEOTIDE-DISULFIDE OXIDOREDUCTASE DOMAIN-CONTAINING"/>
    <property type="match status" value="1"/>
</dbReference>
<dbReference type="SUPFAM" id="SSF55424">
    <property type="entry name" value="FAD/NAD-linked reductases, dimerisation (C-terminal) domain"/>
    <property type="match status" value="1"/>
</dbReference>
<gene>
    <name evidence="8" type="ORF">SAMN05660826_00758</name>
</gene>
<evidence type="ECO:0000256" key="2">
    <source>
        <dbReference type="ARBA" id="ARBA00009130"/>
    </source>
</evidence>
<proteinExistence type="inferred from homology"/>
<reference evidence="9" key="1">
    <citation type="submission" date="2016-11" db="EMBL/GenBank/DDBJ databases">
        <authorList>
            <person name="Varghese N."/>
            <person name="Submissions S."/>
        </authorList>
    </citation>
    <scope>NUCLEOTIDE SEQUENCE [LARGE SCALE GENOMIC DNA]</scope>
    <source>
        <strain evidence="9">DSM 18802</strain>
    </source>
</reference>
<dbReference type="InterPro" id="IPR004099">
    <property type="entry name" value="Pyr_nucl-diS_OxRdtase_dimer"/>
</dbReference>
<feature type="domain" description="Rhodanese" evidence="7">
    <location>
        <begin position="466"/>
        <end position="554"/>
    </location>
</feature>
<evidence type="ECO:0000256" key="3">
    <source>
        <dbReference type="ARBA" id="ARBA00022630"/>
    </source>
</evidence>
<evidence type="ECO:0000256" key="4">
    <source>
        <dbReference type="ARBA" id="ARBA00022827"/>
    </source>
</evidence>
<dbReference type="InterPro" id="IPR023753">
    <property type="entry name" value="FAD/NAD-binding_dom"/>
</dbReference>
<comment type="similarity">
    <text evidence="2">Belongs to the class-III pyridine nucleotide-disulfide oxidoreductase family.</text>
</comment>
<sequence length="555" mass="60997">MSKKVLIVGGVAGGASAAARLRRLDESAQIIIFERGEYVSFANCGLPYYVGEVIAERKKLLVQTPENFKARFNIDVRVNSEVTRIFPYKKQVEVREKDGRTYIETYDYLILSPGASPVRPPIPGIEAENIFTVRTIPDVDNIKDFIEKTKPKRAVVVGGGFIGLEMAENLHARDIKTTIVEMLDQVLAPLDFEMAAIVHSHIRAAGVDLVLKDGVKAFINENNLTKEVELQSGRRIPADLVILAIGVKPEVKLAKEAGLEIGERGGIRVNEKLQTSDPYIFAIGDAIEVKDLVTGQYTLIPLAGPANKQGRIVADIIAGRNSKYEGTQGTAIVKIFDCVAASTGANEKILKKLGIPYEVSYTHPASHAAYYPGPVPMSIKLLFNPKTGKILGAQIVGKDGVDKRIDVIASAIRRGDTVFDLQELELAYAPPFSSAKDPVNMAGYVAGNIINGDMPVIHWHEIENLDRQNTLLVDVRTKAEYELGHIEGSINIPVDELRNRLGELPKDKDIVIYCQVGLRGYIATRILMQNGYVKVRNLSGGWKTYKPAMDEKKKG</sequence>
<dbReference type="InterPro" id="IPR036188">
    <property type="entry name" value="FAD/NAD-bd_sf"/>
</dbReference>
<evidence type="ECO:0000259" key="7">
    <source>
        <dbReference type="PROSITE" id="PS50206"/>
    </source>
</evidence>
<keyword evidence="5" id="KW-0560">Oxidoreductase</keyword>
<keyword evidence="3" id="KW-0285">Flavoprotein</keyword>
<dbReference type="SUPFAM" id="SSF51905">
    <property type="entry name" value="FAD/NAD(P)-binding domain"/>
    <property type="match status" value="2"/>
</dbReference>
<keyword evidence="9" id="KW-1185">Reference proteome</keyword>
<evidence type="ECO:0000256" key="1">
    <source>
        <dbReference type="ARBA" id="ARBA00001974"/>
    </source>
</evidence>
<comment type="cofactor">
    <cofactor evidence="1">
        <name>FAD</name>
        <dbReference type="ChEBI" id="CHEBI:57692"/>
    </cofactor>
</comment>
<dbReference type="PROSITE" id="PS50206">
    <property type="entry name" value="RHODANESE_3"/>
    <property type="match status" value="1"/>
</dbReference>
<dbReference type="Pfam" id="PF00581">
    <property type="entry name" value="Rhodanese"/>
    <property type="match status" value="1"/>
</dbReference>
<protein>
    <submittedName>
        <fullName evidence="8">CoA-disulfide reductase</fullName>
    </submittedName>
</protein>
<evidence type="ECO:0000313" key="9">
    <source>
        <dbReference type="Proteomes" id="UP000184375"/>
    </source>
</evidence>
<dbReference type="InterPro" id="IPR016156">
    <property type="entry name" value="FAD/NAD-linked_Rdtase_dimer_sf"/>
</dbReference>
<dbReference type="PANTHER" id="PTHR43429:SF1">
    <property type="entry name" value="NAD(P)H SULFUR OXIDOREDUCTASE (COA-DEPENDENT)"/>
    <property type="match status" value="1"/>
</dbReference>
<organism evidence="8 9">
    <name type="scientific">Caldanaerovirga acetigignens</name>
    <dbReference type="NCBI Taxonomy" id="447595"/>
    <lineage>
        <taxon>Bacteria</taxon>
        <taxon>Bacillati</taxon>
        <taxon>Bacillota</taxon>
        <taxon>Clostridia</taxon>
        <taxon>Thermosediminibacterales</taxon>
        <taxon>Thermosediminibacteraceae</taxon>
        <taxon>Caldanaerovirga</taxon>
    </lineage>
</organism>
<dbReference type="Gene3D" id="3.50.50.60">
    <property type="entry name" value="FAD/NAD(P)-binding domain"/>
    <property type="match status" value="2"/>
</dbReference>
<dbReference type="PRINTS" id="PR00411">
    <property type="entry name" value="PNDRDTASEI"/>
</dbReference>
<dbReference type="InterPro" id="IPR050260">
    <property type="entry name" value="FAD-bd_OxRdtase"/>
</dbReference>
<dbReference type="CDD" id="cd01524">
    <property type="entry name" value="RHOD_Pyr_redox"/>
    <property type="match status" value="1"/>
</dbReference>
<dbReference type="AlphaFoldDB" id="A0A1M7HRI3"/>
<dbReference type="InterPro" id="IPR001763">
    <property type="entry name" value="Rhodanese-like_dom"/>
</dbReference>